<proteinExistence type="predicted"/>
<dbReference type="InterPro" id="IPR003593">
    <property type="entry name" value="AAA+_ATPase"/>
</dbReference>
<reference evidence="4 5" key="1">
    <citation type="journal article" date="2022" name="Genome Biol. Evol.">
        <title>Host diet, physiology and behaviors set the stage for Lachnospiraceae cladogenesis.</title>
        <authorList>
            <person name="Vera-Ponce De Leon A."/>
            <person name="Schneider M."/>
            <person name="Jahnes B.C."/>
            <person name="Sadowski V."/>
            <person name="Camuy-Velez L.A."/>
            <person name="Duan J."/>
            <person name="Sabree Z.L."/>
        </authorList>
    </citation>
    <scope>NUCLEOTIDE SEQUENCE [LARGE SCALE GENOMIC DNA]</scope>
    <source>
        <strain evidence="4 5">PAL113</strain>
    </source>
</reference>
<feature type="domain" description="ABC transporter" evidence="3">
    <location>
        <begin position="2"/>
        <end position="220"/>
    </location>
</feature>
<dbReference type="EMBL" id="JAMZFW010000035">
    <property type="protein sequence ID" value="MCP1103647.1"/>
    <property type="molecule type" value="Genomic_DNA"/>
</dbReference>
<dbReference type="SMART" id="SM00382">
    <property type="entry name" value="AAA"/>
    <property type="match status" value="1"/>
</dbReference>
<dbReference type="InterPro" id="IPR003439">
    <property type="entry name" value="ABC_transporter-like_ATP-bd"/>
</dbReference>
<keyword evidence="5" id="KW-1185">Reference proteome</keyword>
<protein>
    <submittedName>
        <fullName evidence="4">ABC transporter ATP-binding protein</fullName>
    </submittedName>
</protein>
<keyword evidence="2 4" id="KW-0067">ATP-binding</keyword>
<keyword evidence="1" id="KW-0547">Nucleotide-binding</keyword>
<name>A0ABT1ECV1_9FIRM</name>
<accession>A0ABT1ECV1</accession>
<dbReference type="SUPFAM" id="SSF52540">
    <property type="entry name" value="P-loop containing nucleoside triphosphate hydrolases"/>
    <property type="match status" value="1"/>
</dbReference>
<sequence length="296" mass="33669">MLTINQLQVSYGNQIALNIQKSLHFKKGDRIGIIGANGAGKSTLLKACLGLIPYSGSIDTKIKTSDMAIHMQENSYTENMAIKHVLEAILGTKIKTNTKLQKLIEYFEFSPSLNKKFKALSGGQKQRLTLIMVLMQEAPITFFDEVTTGLDFETRSHLMEKILNWYQNQDSTICLVTHYYTELNQLANKILILEAGEVIDFDTKEALFHRYCGYCVILVEKTAKAQKFLSNFQQISGPPDKLTIQCNTMEEEKEILLILLSHKLNYSRTDNDIEIMSLNAIEHFKKEHTNHEKISA</sequence>
<evidence type="ECO:0000313" key="4">
    <source>
        <dbReference type="EMBL" id="MCP1103647.1"/>
    </source>
</evidence>
<evidence type="ECO:0000313" key="5">
    <source>
        <dbReference type="Proteomes" id="UP001523566"/>
    </source>
</evidence>
<dbReference type="PANTHER" id="PTHR43582:SF2">
    <property type="entry name" value="LINEARMYCIN RESISTANCE ATP-BINDING PROTEIN LNRL"/>
    <property type="match status" value="1"/>
</dbReference>
<evidence type="ECO:0000256" key="2">
    <source>
        <dbReference type="ARBA" id="ARBA00022840"/>
    </source>
</evidence>
<dbReference type="PROSITE" id="PS00211">
    <property type="entry name" value="ABC_TRANSPORTER_1"/>
    <property type="match status" value="1"/>
</dbReference>
<dbReference type="GO" id="GO:0005524">
    <property type="term" value="F:ATP binding"/>
    <property type="evidence" value="ECO:0007669"/>
    <property type="project" value="UniProtKB-KW"/>
</dbReference>
<evidence type="ECO:0000256" key="1">
    <source>
        <dbReference type="ARBA" id="ARBA00022741"/>
    </source>
</evidence>
<dbReference type="PANTHER" id="PTHR43582">
    <property type="entry name" value="LINEARMYCIN RESISTANCE ATP-BINDING PROTEIN LNRL"/>
    <property type="match status" value="1"/>
</dbReference>
<dbReference type="InterPro" id="IPR027417">
    <property type="entry name" value="P-loop_NTPase"/>
</dbReference>
<dbReference type="RefSeq" id="WP_262067416.1">
    <property type="nucleotide sequence ID" value="NZ_JAMXOD010000035.1"/>
</dbReference>
<dbReference type="Gene3D" id="3.40.50.300">
    <property type="entry name" value="P-loop containing nucleotide triphosphate hydrolases"/>
    <property type="match status" value="1"/>
</dbReference>
<organism evidence="4 5">
    <name type="scientific">Aequitasia blattaphilus</name>
    <dbReference type="NCBI Taxonomy" id="2949332"/>
    <lineage>
        <taxon>Bacteria</taxon>
        <taxon>Bacillati</taxon>
        <taxon>Bacillota</taxon>
        <taxon>Clostridia</taxon>
        <taxon>Lachnospirales</taxon>
        <taxon>Lachnospiraceae</taxon>
        <taxon>Aequitasia</taxon>
    </lineage>
</organism>
<gene>
    <name evidence="4" type="ORF">NK125_14695</name>
</gene>
<comment type="caution">
    <text evidence="4">The sequence shown here is derived from an EMBL/GenBank/DDBJ whole genome shotgun (WGS) entry which is preliminary data.</text>
</comment>
<dbReference type="Proteomes" id="UP001523566">
    <property type="component" value="Unassembled WGS sequence"/>
</dbReference>
<evidence type="ECO:0000259" key="3">
    <source>
        <dbReference type="PROSITE" id="PS50893"/>
    </source>
</evidence>
<dbReference type="PROSITE" id="PS50893">
    <property type="entry name" value="ABC_TRANSPORTER_2"/>
    <property type="match status" value="1"/>
</dbReference>
<dbReference type="Pfam" id="PF00005">
    <property type="entry name" value="ABC_tran"/>
    <property type="match status" value="1"/>
</dbReference>
<dbReference type="InterPro" id="IPR017871">
    <property type="entry name" value="ABC_transporter-like_CS"/>
</dbReference>